<dbReference type="SUPFAM" id="SSF88688">
    <property type="entry name" value="Families 57/38 glycoside transferase middle domain"/>
    <property type="match status" value="1"/>
</dbReference>
<protein>
    <recommendedName>
        <fullName evidence="8">Glycoside hydrolase family 38 central domain-containing protein</fullName>
    </recommendedName>
</protein>
<dbReference type="Gene3D" id="1.20.1270.50">
    <property type="entry name" value="Glycoside hydrolase family 38, central domain"/>
    <property type="match status" value="1"/>
</dbReference>
<dbReference type="InterPro" id="IPR028995">
    <property type="entry name" value="Glyco_hydro_57/38_cen_sf"/>
</dbReference>
<comment type="caution">
    <text evidence="9">The sequence shown here is derived from an EMBL/GenBank/DDBJ whole genome shotgun (WGS) entry which is preliminary data.</text>
</comment>
<dbReference type="Proteomes" id="UP001162131">
    <property type="component" value="Unassembled WGS sequence"/>
</dbReference>
<accession>A0AAU9K0R6</accession>
<gene>
    <name evidence="9" type="ORF">BSTOLATCC_MIC56935</name>
</gene>
<dbReference type="SUPFAM" id="SSF74650">
    <property type="entry name" value="Galactose mutarotase-like"/>
    <property type="match status" value="1"/>
</dbReference>
<dbReference type="Gene3D" id="2.60.40.1180">
    <property type="entry name" value="Golgi alpha-mannosidase II"/>
    <property type="match status" value="1"/>
</dbReference>
<keyword evidence="7" id="KW-0472">Membrane</keyword>
<evidence type="ECO:0000259" key="8">
    <source>
        <dbReference type="SMART" id="SM00872"/>
    </source>
</evidence>
<evidence type="ECO:0000256" key="6">
    <source>
        <dbReference type="ARBA" id="ARBA00023295"/>
    </source>
</evidence>
<keyword evidence="7" id="KW-1133">Transmembrane helix</keyword>
<dbReference type="GO" id="GO:0006013">
    <property type="term" value="P:mannose metabolic process"/>
    <property type="evidence" value="ECO:0007669"/>
    <property type="project" value="InterPro"/>
</dbReference>
<dbReference type="InterPro" id="IPR037094">
    <property type="entry name" value="Glyco_hydro_38_cen_sf"/>
</dbReference>
<dbReference type="GO" id="GO:0046872">
    <property type="term" value="F:metal ion binding"/>
    <property type="evidence" value="ECO:0007669"/>
    <property type="project" value="UniProtKB-KW"/>
</dbReference>
<sequence length="981" mass="114395">MIWLIFLPICFAIEFFIIPHSHCDLGWVETIEDYYKKQVRSIFQNIITLLSENHDRKFVWSETSFLKMFMDEAEADDKEVIKRFISEGRLEIVGGGFVQSDEANPDIEMVIRQIETGHNYLYENFGIEKVRVAWQIDPFGHSALTPAILANFGYEFLVINRVNYRYKEQLIEDGNLEFIWKGSEIGDNHMIFTHLLYDHYDYPSLFNINSNDYCNATKDLDTCSEELYDFAIDRKSAYKTDKIMLLYGEDFSYNEINKARGLFSYIENLRDYINASPKFKKLKFSLRIATPSEYFEAVQQSFNAFSYYKGDFFPYVTLKGGRPTYWTGFYTSRPNLKKLIFNTHKLTRSAEISKAFIEDKQYDSDQASLSLHHDIITGTCKDHVYADFKSRLDKEKSKAVSAINDALRIMLIDAGKNPDKIEFFKPYRTIIVHNPLNWNAKKLISLTSKFNYLEIYDWNLNAIKSQSVKNILDSNYTIYFKIELPALSYQTMFIIENSENCHYCSKGSSSNEQLKISDSFYTIKFNEYGMSDYIQYKDIKTDWKQQFWSYYGEASGAYAFQPKDSGEEVSDLKLSSFMISHGPIVSVAQFLYKRTKEIAGLNYYYQTVILYNEPKFIWKYGAYAYSNEEITVRFSSINIKDAAWLGTSNTGDLRLRKYISENRPSRKGMNMYPIPGGFMVKLENIYMAAFPKFTLGLGIVSNSAFELLLQRNLNNDDGFGLLQGLNDQELAEHVFDFEFGTLDHTEYWKSSLESKNDPIIFPIIDEKSLTISENKWYFGQELKEKWKYKTHYNIGINDQRFYLLSGVVKNENTVIRVWNFNKGSQSLNIKGVDVKERKLLGGFMDYKINEKLKTVKEIEFYRNEGNGMAQKLGGKYNDAWGTLMLGSMEIATFRIINNLSDIKEESNEGKQTPKIIGNDSTADKHSQKSKIKLVKLENAQENTETFKFLEYILISFLTFAALFFLYKYYKRQTNSKRNKYS</sequence>
<keyword evidence="7" id="KW-0812">Transmembrane</keyword>
<dbReference type="InterPro" id="IPR011013">
    <property type="entry name" value="Gal_mutarotase_sf_dom"/>
</dbReference>
<dbReference type="InterPro" id="IPR015341">
    <property type="entry name" value="Glyco_hydro_38_cen"/>
</dbReference>
<evidence type="ECO:0000256" key="5">
    <source>
        <dbReference type="ARBA" id="ARBA00022833"/>
    </source>
</evidence>
<feature type="domain" description="Glycoside hydrolase family 38 central" evidence="8">
    <location>
        <begin position="324"/>
        <end position="392"/>
    </location>
</feature>
<dbReference type="InterPro" id="IPR050843">
    <property type="entry name" value="Glycosyl_Hydrlase_38"/>
</dbReference>
<dbReference type="GO" id="GO:0005764">
    <property type="term" value="C:lysosome"/>
    <property type="evidence" value="ECO:0007669"/>
    <property type="project" value="TreeGrafter"/>
</dbReference>
<dbReference type="Pfam" id="PF09261">
    <property type="entry name" value="Alpha-mann_mid"/>
    <property type="match status" value="1"/>
</dbReference>
<evidence type="ECO:0000256" key="3">
    <source>
        <dbReference type="ARBA" id="ARBA00022723"/>
    </source>
</evidence>
<organism evidence="9 10">
    <name type="scientific">Blepharisma stoltei</name>
    <dbReference type="NCBI Taxonomy" id="1481888"/>
    <lineage>
        <taxon>Eukaryota</taxon>
        <taxon>Sar</taxon>
        <taxon>Alveolata</taxon>
        <taxon>Ciliophora</taxon>
        <taxon>Postciliodesmatophora</taxon>
        <taxon>Heterotrichea</taxon>
        <taxon>Heterotrichida</taxon>
        <taxon>Blepharismidae</taxon>
        <taxon>Blepharisma</taxon>
    </lineage>
</organism>
<evidence type="ECO:0000256" key="4">
    <source>
        <dbReference type="ARBA" id="ARBA00022801"/>
    </source>
</evidence>
<keyword evidence="6" id="KW-0326">Glycosidase</keyword>
<dbReference type="PANTHER" id="PTHR11607">
    <property type="entry name" value="ALPHA-MANNOSIDASE"/>
    <property type="match status" value="1"/>
</dbReference>
<evidence type="ECO:0000313" key="10">
    <source>
        <dbReference type="Proteomes" id="UP001162131"/>
    </source>
</evidence>
<evidence type="ECO:0000313" key="9">
    <source>
        <dbReference type="EMBL" id="CAG9332642.1"/>
    </source>
</evidence>
<dbReference type="InterPro" id="IPR011330">
    <property type="entry name" value="Glyco_hydro/deAcase_b/a-brl"/>
</dbReference>
<dbReference type="InterPro" id="IPR013780">
    <property type="entry name" value="Glyco_hydro_b"/>
</dbReference>
<dbReference type="CDD" id="cd00451">
    <property type="entry name" value="GH38N_AMII_euk"/>
    <property type="match status" value="1"/>
</dbReference>
<dbReference type="Gene3D" id="2.70.98.30">
    <property type="entry name" value="Golgi alpha-mannosidase II, domain 4"/>
    <property type="match status" value="1"/>
</dbReference>
<evidence type="ECO:0000256" key="7">
    <source>
        <dbReference type="SAM" id="Phobius"/>
    </source>
</evidence>
<dbReference type="EMBL" id="CAJZBQ010000055">
    <property type="protein sequence ID" value="CAG9332642.1"/>
    <property type="molecule type" value="Genomic_DNA"/>
</dbReference>
<keyword evidence="4" id="KW-0378">Hydrolase</keyword>
<keyword evidence="5" id="KW-0862">Zinc</keyword>
<dbReference type="GO" id="GO:0004559">
    <property type="term" value="F:alpha-mannosidase activity"/>
    <property type="evidence" value="ECO:0007669"/>
    <property type="project" value="InterPro"/>
</dbReference>
<dbReference type="Gene3D" id="3.20.110.10">
    <property type="entry name" value="Glycoside hydrolase 38, N terminal domain"/>
    <property type="match status" value="1"/>
</dbReference>
<dbReference type="GO" id="GO:0030246">
    <property type="term" value="F:carbohydrate binding"/>
    <property type="evidence" value="ECO:0007669"/>
    <property type="project" value="InterPro"/>
</dbReference>
<name>A0AAU9K0R6_9CILI</name>
<keyword evidence="3" id="KW-0479">Metal-binding</keyword>
<proteinExistence type="inferred from homology"/>
<dbReference type="Pfam" id="PF01074">
    <property type="entry name" value="Glyco_hydro_38N"/>
    <property type="match status" value="1"/>
</dbReference>
<reference evidence="9" key="1">
    <citation type="submission" date="2021-09" db="EMBL/GenBank/DDBJ databases">
        <authorList>
            <consortium name="AG Swart"/>
            <person name="Singh M."/>
            <person name="Singh A."/>
            <person name="Seah K."/>
            <person name="Emmerich C."/>
        </authorList>
    </citation>
    <scope>NUCLEOTIDE SEQUENCE</scope>
    <source>
        <strain evidence="9">ATCC30299</strain>
    </source>
</reference>
<dbReference type="InterPro" id="IPR027291">
    <property type="entry name" value="Glyco_hydro_38_N_sf"/>
</dbReference>
<comment type="similarity">
    <text evidence="2">Belongs to the glycosyl hydrolase 38 family.</text>
</comment>
<evidence type="ECO:0000256" key="2">
    <source>
        <dbReference type="ARBA" id="ARBA00009792"/>
    </source>
</evidence>
<dbReference type="AlphaFoldDB" id="A0AAU9K0R6"/>
<dbReference type="SUPFAM" id="SSF88713">
    <property type="entry name" value="Glycoside hydrolase/deacetylase"/>
    <property type="match status" value="1"/>
</dbReference>
<dbReference type="PANTHER" id="PTHR11607:SF3">
    <property type="entry name" value="LYSOSOMAL ALPHA-MANNOSIDASE"/>
    <property type="match status" value="1"/>
</dbReference>
<dbReference type="SMART" id="SM00872">
    <property type="entry name" value="Alpha-mann_mid"/>
    <property type="match status" value="1"/>
</dbReference>
<dbReference type="InterPro" id="IPR000602">
    <property type="entry name" value="Glyco_hydro_38_N"/>
</dbReference>
<comment type="cofactor">
    <cofactor evidence="1">
        <name>Zn(2+)</name>
        <dbReference type="ChEBI" id="CHEBI:29105"/>
    </cofactor>
</comment>
<evidence type="ECO:0000256" key="1">
    <source>
        <dbReference type="ARBA" id="ARBA00001947"/>
    </source>
</evidence>
<keyword evidence="10" id="KW-1185">Reference proteome</keyword>
<feature type="transmembrane region" description="Helical" evidence="7">
    <location>
        <begin position="948"/>
        <end position="969"/>
    </location>
</feature>